<protein>
    <submittedName>
        <fullName evidence="2">Thioesterase family protein</fullName>
    </submittedName>
</protein>
<comment type="caution">
    <text evidence="2">The sequence shown here is derived from an EMBL/GenBank/DDBJ whole genome shotgun (WGS) entry which is preliminary data.</text>
</comment>
<dbReference type="PANTHER" id="PTHR36934:SF1">
    <property type="entry name" value="THIOESTERASE DOMAIN-CONTAINING PROTEIN"/>
    <property type="match status" value="1"/>
</dbReference>
<dbReference type="InterPro" id="IPR025540">
    <property type="entry name" value="FlK"/>
</dbReference>
<keyword evidence="3" id="KW-1185">Reference proteome</keyword>
<evidence type="ECO:0000259" key="1">
    <source>
        <dbReference type="Pfam" id="PF22636"/>
    </source>
</evidence>
<gene>
    <name evidence="2" type="ORF">M8H41_16685</name>
</gene>
<reference evidence="2" key="1">
    <citation type="submission" date="2022-05" db="EMBL/GenBank/DDBJ databases">
        <title>Expanded diversity of anoxic marine methylotrophy in a Black Sea sulfate reducing microorganism.</title>
        <authorList>
            <person name="Fischer P.Q."/>
            <person name="Stams A.J.M."/>
            <person name="Villanueva L."/>
            <person name="Sousa D.Z."/>
        </authorList>
    </citation>
    <scope>NUCLEOTIDE SEQUENCE</scope>
    <source>
        <strain evidence="2">P130</strain>
    </source>
</reference>
<name>A0ABT8QV33_9FIRM</name>
<dbReference type="Pfam" id="PF22636">
    <property type="entry name" value="FlK"/>
    <property type="match status" value="1"/>
</dbReference>
<dbReference type="InterPro" id="IPR029069">
    <property type="entry name" value="HotDog_dom_sf"/>
</dbReference>
<dbReference type="CDD" id="cd03440">
    <property type="entry name" value="hot_dog"/>
    <property type="match status" value="1"/>
</dbReference>
<accession>A0ABT8QV33</accession>
<sequence length="145" mass="16580">MKSTLQSGLYYEFKFTVPENKTVPYLYPESEEFQAMPKVFGTGFMVGLFEWACIKAINPHLDWPNEQTVGTDVKLSHIAATPPGFTVTVKLRLEKIEGKRLFFHVEAHDGVDRISEGTHERFIIDAAKFNEKVNRKSEIKSIITE</sequence>
<evidence type="ECO:0000313" key="3">
    <source>
        <dbReference type="Proteomes" id="UP001176021"/>
    </source>
</evidence>
<dbReference type="PIRSF" id="PIRSF014972">
    <property type="entry name" value="FlK"/>
    <property type="match status" value="1"/>
</dbReference>
<dbReference type="RefSeq" id="WP_302049401.1">
    <property type="nucleotide sequence ID" value="NZ_JAMJEV010000014.1"/>
</dbReference>
<evidence type="ECO:0000313" key="2">
    <source>
        <dbReference type="EMBL" id="MDO0824475.1"/>
    </source>
</evidence>
<proteinExistence type="predicted"/>
<dbReference type="EMBL" id="JAMJEV010000014">
    <property type="protein sequence ID" value="MDO0824475.1"/>
    <property type="molecule type" value="Genomic_DNA"/>
</dbReference>
<dbReference type="Proteomes" id="UP001176021">
    <property type="component" value="Unassembled WGS sequence"/>
</dbReference>
<dbReference type="Gene3D" id="3.10.129.10">
    <property type="entry name" value="Hotdog Thioesterase"/>
    <property type="match status" value="1"/>
</dbReference>
<dbReference type="InterPro" id="IPR054485">
    <property type="entry name" value="FlK-like_dom"/>
</dbReference>
<dbReference type="PANTHER" id="PTHR36934">
    <property type="entry name" value="BLR0278 PROTEIN"/>
    <property type="match status" value="1"/>
</dbReference>
<dbReference type="SUPFAM" id="SSF54637">
    <property type="entry name" value="Thioesterase/thiol ester dehydrase-isomerase"/>
    <property type="match status" value="1"/>
</dbReference>
<feature type="domain" description="Fluoroacetyl-CoA-specific thioesterase-like" evidence="1">
    <location>
        <begin position="34"/>
        <end position="126"/>
    </location>
</feature>
<organism evidence="2 3">
    <name type="scientific">Desulfosporosinus nitroreducens</name>
    <dbReference type="NCBI Taxonomy" id="2018668"/>
    <lineage>
        <taxon>Bacteria</taxon>
        <taxon>Bacillati</taxon>
        <taxon>Bacillota</taxon>
        <taxon>Clostridia</taxon>
        <taxon>Eubacteriales</taxon>
        <taxon>Desulfitobacteriaceae</taxon>
        <taxon>Desulfosporosinus</taxon>
    </lineage>
</organism>